<feature type="non-terminal residue" evidence="1">
    <location>
        <position position="1"/>
    </location>
</feature>
<evidence type="ECO:0000313" key="2">
    <source>
        <dbReference type="Proteomes" id="UP000478052"/>
    </source>
</evidence>
<dbReference type="EMBL" id="VUJU01000465">
    <property type="protein sequence ID" value="KAF0770221.1"/>
    <property type="molecule type" value="Genomic_DNA"/>
</dbReference>
<evidence type="ECO:0000313" key="1">
    <source>
        <dbReference type="EMBL" id="KAF0770221.1"/>
    </source>
</evidence>
<keyword evidence="2" id="KW-1185">Reference proteome</keyword>
<proteinExistence type="predicted"/>
<organism evidence="1 2">
    <name type="scientific">Aphis craccivora</name>
    <name type="common">Cowpea aphid</name>
    <dbReference type="NCBI Taxonomy" id="307492"/>
    <lineage>
        <taxon>Eukaryota</taxon>
        <taxon>Metazoa</taxon>
        <taxon>Ecdysozoa</taxon>
        <taxon>Arthropoda</taxon>
        <taxon>Hexapoda</taxon>
        <taxon>Insecta</taxon>
        <taxon>Pterygota</taxon>
        <taxon>Neoptera</taxon>
        <taxon>Paraneoptera</taxon>
        <taxon>Hemiptera</taxon>
        <taxon>Sternorrhyncha</taxon>
        <taxon>Aphidomorpha</taxon>
        <taxon>Aphidoidea</taxon>
        <taxon>Aphididae</taxon>
        <taxon>Aphidini</taxon>
        <taxon>Aphis</taxon>
        <taxon>Aphis</taxon>
    </lineage>
</organism>
<accession>A0A6G0ZI52</accession>
<comment type="caution">
    <text evidence="1">The sequence shown here is derived from an EMBL/GenBank/DDBJ whole genome shotgun (WGS) entry which is preliminary data.</text>
</comment>
<reference evidence="1 2" key="1">
    <citation type="submission" date="2019-08" db="EMBL/GenBank/DDBJ databases">
        <title>Whole genome of Aphis craccivora.</title>
        <authorList>
            <person name="Voronova N.V."/>
            <person name="Shulinski R.S."/>
            <person name="Bandarenka Y.V."/>
            <person name="Zhorov D.G."/>
            <person name="Warner D."/>
        </authorList>
    </citation>
    <scope>NUCLEOTIDE SEQUENCE [LARGE SCALE GENOMIC DNA]</scope>
    <source>
        <strain evidence="1">180601</strain>
        <tissue evidence="1">Whole Body</tissue>
    </source>
</reference>
<dbReference type="AlphaFoldDB" id="A0A6G0ZI52"/>
<protein>
    <submittedName>
        <fullName evidence="1">Uncharacterized protein</fullName>
    </submittedName>
</protein>
<dbReference type="Proteomes" id="UP000478052">
    <property type="component" value="Unassembled WGS sequence"/>
</dbReference>
<sequence length="100" mass="11310">VHQSRKWGISGEVRFIGSCIEGILKPSVTRNTKTKFFQNPRGINSAFDQTLNKSDAKIIAPGRKRIESKCLTNRPVIVWFMRDVEAITSEAHKIVILIES</sequence>
<gene>
    <name evidence="1" type="ORF">FWK35_00003606</name>
</gene>
<name>A0A6G0ZI52_APHCR</name>